<evidence type="ECO:0000259" key="6">
    <source>
        <dbReference type="Pfam" id="PF07715"/>
    </source>
</evidence>
<gene>
    <name evidence="7" type="ORF">MTR66_20810</name>
</gene>
<keyword evidence="7" id="KW-0675">Receptor</keyword>
<feature type="domain" description="TonB-dependent receptor plug" evidence="6">
    <location>
        <begin position="41"/>
        <end position="151"/>
    </location>
</feature>
<dbReference type="Gene3D" id="2.170.130.10">
    <property type="entry name" value="TonB-dependent receptor, plug domain"/>
    <property type="match status" value="1"/>
</dbReference>
<keyword evidence="8" id="KW-1185">Reference proteome</keyword>
<dbReference type="Proteomes" id="UP001202281">
    <property type="component" value="Unassembled WGS sequence"/>
</dbReference>
<dbReference type="InterPro" id="IPR012910">
    <property type="entry name" value="Plug_dom"/>
</dbReference>
<dbReference type="InterPro" id="IPR037066">
    <property type="entry name" value="Plug_dom_sf"/>
</dbReference>
<dbReference type="Pfam" id="PF00593">
    <property type="entry name" value="TonB_dep_Rec_b-barrel"/>
    <property type="match status" value="1"/>
</dbReference>
<dbReference type="NCBIfam" id="TIGR01782">
    <property type="entry name" value="TonB-Xanth-Caul"/>
    <property type="match status" value="1"/>
</dbReference>
<keyword evidence="4" id="KW-0798">TonB box</keyword>
<dbReference type="InterPro" id="IPR000531">
    <property type="entry name" value="Beta-barrel_TonB"/>
</dbReference>
<reference evidence="7 8" key="1">
    <citation type="submission" date="2022-04" db="EMBL/GenBank/DDBJ databases">
        <title>Identification of a novel bacterium isolated from mangrove sediments.</title>
        <authorList>
            <person name="Pan X."/>
        </authorList>
    </citation>
    <scope>NUCLEOTIDE SEQUENCE [LARGE SCALE GENOMIC DNA]</scope>
    <source>
        <strain evidence="7 8">B2638</strain>
    </source>
</reference>
<comment type="caution">
    <text evidence="7">The sequence shown here is derived from an EMBL/GenBank/DDBJ whole genome shotgun (WGS) entry which is preliminary data.</text>
</comment>
<dbReference type="InterPro" id="IPR036942">
    <property type="entry name" value="Beta-barrel_TonB_sf"/>
</dbReference>
<evidence type="ECO:0000256" key="2">
    <source>
        <dbReference type="ARBA" id="ARBA00023136"/>
    </source>
</evidence>
<keyword evidence="3" id="KW-0998">Cell outer membrane</keyword>
<keyword evidence="2 4" id="KW-0472">Membrane</keyword>
<dbReference type="EMBL" id="JALHLG010000079">
    <property type="protein sequence ID" value="MCJ2189234.1"/>
    <property type="molecule type" value="Genomic_DNA"/>
</dbReference>
<organism evidence="7 8">
    <name type="scientific">Novosphingobium beihaiensis</name>
    <dbReference type="NCBI Taxonomy" id="2930389"/>
    <lineage>
        <taxon>Bacteria</taxon>
        <taxon>Pseudomonadati</taxon>
        <taxon>Pseudomonadota</taxon>
        <taxon>Alphaproteobacteria</taxon>
        <taxon>Sphingomonadales</taxon>
        <taxon>Sphingomonadaceae</taxon>
        <taxon>Novosphingobium</taxon>
    </lineage>
</organism>
<evidence type="ECO:0000256" key="1">
    <source>
        <dbReference type="ARBA" id="ARBA00004442"/>
    </source>
</evidence>
<dbReference type="SUPFAM" id="SSF56935">
    <property type="entry name" value="Porins"/>
    <property type="match status" value="1"/>
</dbReference>
<dbReference type="Gene3D" id="2.40.170.20">
    <property type="entry name" value="TonB-dependent receptor, beta-barrel domain"/>
    <property type="match status" value="1"/>
</dbReference>
<accession>A0ABT0BW04</accession>
<comment type="similarity">
    <text evidence="4">Belongs to the TonB-dependent receptor family.</text>
</comment>
<dbReference type="PANTHER" id="PTHR40980:SF4">
    <property type="entry name" value="TONB-DEPENDENT RECEPTOR-LIKE BETA-BARREL DOMAIN-CONTAINING PROTEIN"/>
    <property type="match status" value="1"/>
</dbReference>
<dbReference type="InterPro" id="IPR010104">
    <property type="entry name" value="TonB_rcpt_bac"/>
</dbReference>
<protein>
    <submittedName>
        <fullName evidence="7">TonB-dependent receptor</fullName>
    </submittedName>
</protein>
<sequence length="894" mass="97900">MIALSFPGQARAADDAGTSGDIVVSGQRETAIVTAQDDAINATSLTTIVSGEELRAQPQPNLADLLGRLPGLNSSVDQSRNAAATGEAQYLSIRGLDTAYNAYEFNGVRLAQTDARTRAISLNLLSPFGISQVRVEKAPTAAEDGDAIAGIVDLRTASPFELPAHHFQIRAQGQVAGRAAARDQDPWGGTVQLETAQTFGNFGIFASAYYGKKNVLSESTAFHKDYVKINNAIPGRERENLDNLTPRGVEWNLFRSRIERFGGSLNLEWKSDSTTLYSRTTYGEYRLKSWMDQTAIRQVDQVPAAANPNPVDEDGDQYYDANGFLALYGPGATYYFRTEHSNQSLFSSKLGGETRVGDLTLNYHAAYSKGTQDYPLRIQSKFGSPAYAAYDANGMATYRLETGRANPKAPQVVLDDAARAALTDLSTFKQAYVTSQFENTWERRWEGAFDAAWHMADEGLVSLQAGGKFESATHYANSLGSDGALQYDFADGEGQALNAVPGEVLNGFMNDAAQVPIYMIDTNWIEKQAHDLSLSKLPGIDPVLLEENRLRGVERRLSGYALATLKFGGLTLYPGVRFEHNTFKGTYWADNGDNSGFTTSSRSYNELLPSLIASYRPGDRTVLRFSARKSYSRPAFDLLLGPTERGYDEDGNLNYIFQPNPDLQATEAWNFDFSVEHKGAGSDMISASLYYKRLNHVLFSTGTTNASGDWNIWSNDTISPDGVEVSTLNTSAKGKVYGVELFGRYSFKGLPGLFDGLGVQGNLTLQRADAGLIVAGENRRQRMPQAPQVTFNAELFYNHGPASAALTYSYTGNKLYDLRSSQPDTYIQPVSTMNLFANYAITPRFTVGAAVQNVLDAHNFWSTAGESKSMLSVDRKGGYVETGRTYLLNLTYAM</sequence>
<proteinExistence type="inferred from homology"/>
<evidence type="ECO:0000313" key="8">
    <source>
        <dbReference type="Proteomes" id="UP001202281"/>
    </source>
</evidence>
<dbReference type="PANTHER" id="PTHR40980">
    <property type="entry name" value="PLUG DOMAIN-CONTAINING PROTEIN"/>
    <property type="match status" value="1"/>
</dbReference>
<feature type="domain" description="TonB-dependent receptor-like beta-barrel" evidence="5">
    <location>
        <begin position="415"/>
        <end position="854"/>
    </location>
</feature>
<name>A0ABT0BW04_9SPHN</name>
<dbReference type="Pfam" id="PF07715">
    <property type="entry name" value="Plug"/>
    <property type="match status" value="1"/>
</dbReference>
<evidence type="ECO:0000259" key="5">
    <source>
        <dbReference type="Pfam" id="PF00593"/>
    </source>
</evidence>
<evidence type="ECO:0000256" key="3">
    <source>
        <dbReference type="ARBA" id="ARBA00023237"/>
    </source>
</evidence>
<comment type="subcellular location">
    <subcellularLocation>
        <location evidence="1 4">Cell outer membrane</location>
    </subcellularLocation>
</comment>
<evidence type="ECO:0000313" key="7">
    <source>
        <dbReference type="EMBL" id="MCJ2189234.1"/>
    </source>
</evidence>
<evidence type="ECO:0000256" key="4">
    <source>
        <dbReference type="RuleBase" id="RU003357"/>
    </source>
</evidence>
<dbReference type="RefSeq" id="WP_243924603.1">
    <property type="nucleotide sequence ID" value="NZ_JALHLG010000079.1"/>
</dbReference>